<evidence type="ECO:0000313" key="1">
    <source>
        <dbReference type="EMBL" id="KAK3061350.1"/>
    </source>
</evidence>
<sequence length="244" mass="27393">DNTDEFGRPEMPLCSIPLNVTASELASFRRCFPIGSSLADWKLATKQVSHTMIAIHVLAGPVITTDGSVEEAMFTLLLIPSKVMTTYSLPEFRKALHDIGAGSRLRLKPRTGESYDAIMPNECDNVLEVARWIRNTMLKLDEETKTDVSYYAQEFFNKREEDRSTAHKWVGEGGGNPVLTMFCAGFPLLVRTGKMKPPTIEELRSDETKAKVKEFAGADSPFIQTLHKLSIHERLREMGIKEDD</sequence>
<dbReference type="Proteomes" id="UP001186974">
    <property type="component" value="Unassembled WGS sequence"/>
</dbReference>
<reference evidence="1" key="1">
    <citation type="submission" date="2024-09" db="EMBL/GenBank/DDBJ databases">
        <title>Black Yeasts Isolated from many extreme environments.</title>
        <authorList>
            <person name="Coleine C."/>
            <person name="Stajich J.E."/>
            <person name="Selbmann L."/>
        </authorList>
    </citation>
    <scope>NUCLEOTIDE SEQUENCE</scope>
    <source>
        <strain evidence="1">CCFEE 5737</strain>
    </source>
</reference>
<keyword evidence="2" id="KW-1185">Reference proteome</keyword>
<feature type="non-terminal residue" evidence="1">
    <location>
        <position position="1"/>
    </location>
</feature>
<accession>A0ACC3D3L0</accession>
<proteinExistence type="predicted"/>
<dbReference type="EMBL" id="JAWDJW010007897">
    <property type="protein sequence ID" value="KAK3061350.1"/>
    <property type="molecule type" value="Genomic_DNA"/>
</dbReference>
<organism evidence="1 2">
    <name type="scientific">Coniosporium uncinatum</name>
    <dbReference type="NCBI Taxonomy" id="93489"/>
    <lineage>
        <taxon>Eukaryota</taxon>
        <taxon>Fungi</taxon>
        <taxon>Dikarya</taxon>
        <taxon>Ascomycota</taxon>
        <taxon>Pezizomycotina</taxon>
        <taxon>Dothideomycetes</taxon>
        <taxon>Dothideomycetes incertae sedis</taxon>
        <taxon>Coniosporium</taxon>
    </lineage>
</organism>
<comment type="caution">
    <text evidence="1">The sequence shown here is derived from an EMBL/GenBank/DDBJ whole genome shotgun (WGS) entry which is preliminary data.</text>
</comment>
<evidence type="ECO:0000313" key="2">
    <source>
        <dbReference type="Proteomes" id="UP001186974"/>
    </source>
</evidence>
<gene>
    <name evidence="1" type="ORF">LTS18_006451</name>
</gene>
<name>A0ACC3D3L0_9PEZI</name>
<protein>
    <submittedName>
        <fullName evidence="1">Uncharacterized protein</fullName>
    </submittedName>
</protein>